<dbReference type="SUPFAM" id="SSF48452">
    <property type="entry name" value="TPR-like"/>
    <property type="match status" value="1"/>
</dbReference>
<dbReference type="RefSeq" id="WP_211040062.1">
    <property type="nucleotide sequence ID" value="NZ_JAELVF020000001.1"/>
</dbReference>
<accession>A0A949N5G4</accession>
<dbReference type="Gene3D" id="1.25.40.10">
    <property type="entry name" value="Tetratricopeptide repeat domain"/>
    <property type="match status" value="1"/>
</dbReference>
<dbReference type="SUPFAM" id="SSF52540">
    <property type="entry name" value="P-loop containing nucleoside triphosphate hydrolases"/>
    <property type="match status" value="1"/>
</dbReference>
<dbReference type="InterPro" id="IPR002182">
    <property type="entry name" value="NB-ARC"/>
</dbReference>
<gene>
    <name evidence="2" type="ORF">JGS22_010150</name>
</gene>
<dbReference type="InterPro" id="IPR036388">
    <property type="entry name" value="WH-like_DNA-bd_sf"/>
</dbReference>
<dbReference type="Gene3D" id="1.10.10.10">
    <property type="entry name" value="Winged helix-like DNA-binding domain superfamily/Winged helix DNA-binding domain"/>
    <property type="match status" value="1"/>
</dbReference>
<dbReference type="PANTHER" id="PTHR47691">
    <property type="entry name" value="REGULATOR-RELATED"/>
    <property type="match status" value="1"/>
</dbReference>
<dbReference type="Gene3D" id="3.40.50.300">
    <property type="entry name" value="P-loop containing nucleotide triphosphate hydrolases"/>
    <property type="match status" value="1"/>
</dbReference>
<dbReference type="Proteomes" id="UP000694501">
    <property type="component" value="Unassembled WGS sequence"/>
</dbReference>
<dbReference type="Gene3D" id="2.40.50.140">
    <property type="entry name" value="Nucleic acid-binding proteins"/>
    <property type="match status" value="1"/>
</dbReference>
<dbReference type="PANTHER" id="PTHR47691:SF3">
    <property type="entry name" value="HTH-TYPE TRANSCRIPTIONAL REGULATOR RV0890C-RELATED"/>
    <property type="match status" value="1"/>
</dbReference>
<proteinExistence type="predicted"/>
<keyword evidence="3" id="KW-1185">Reference proteome</keyword>
<protein>
    <recommendedName>
        <fullName evidence="1">NB-ARC domain-containing protein</fullName>
    </recommendedName>
</protein>
<evidence type="ECO:0000259" key="1">
    <source>
        <dbReference type="Pfam" id="PF00931"/>
    </source>
</evidence>
<dbReference type="InterPro" id="IPR036390">
    <property type="entry name" value="WH_DNA-bd_sf"/>
</dbReference>
<comment type="caution">
    <text evidence="2">The sequence shown here is derived from an EMBL/GenBank/DDBJ whole genome shotgun (WGS) entry which is preliminary data.</text>
</comment>
<name>A0A949N5G4_9ACTN</name>
<evidence type="ECO:0000313" key="3">
    <source>
        <dbReference type="Proteomes" id="UP000694501"/>
    </source>
</evidence>
<dbReference type="SUPFAM" id="SSF46785">
    <property type="entry name" value="Winged helix' DNA-binding domain"/>
    <property type="match status" value="1"/>
</dbReference>
<sequence length="864" mass="96494">MSEAEALGDSYLRAAERRQSDASDDKLSIVEYLDMREAYDILNRHREALPVELARELRFGTPRMDILTPIRNRVMHGRPLQAGDAEKAISACREFKSRFWPTMRDTLDKLGAQPEWEPAFNGVDRRYSDRILHNLPPFDYDDTGLIGRSQACSAIVKHLLRRREPMITITGEGGIGKTALASDVAYSLLDNPDSPYECILWTSLKTERLTASGVVEIAGAVRDVTGASQMLGKVLADDFRGGVEQLAEALHGIETLLVIDNLETVSGSEIVTLYETLPDNVTYLMTSRIGVGQIERRIPLPPLEKKDAQTLFRSFARVRGGRADFLASLQQETVEQVVIRLRFSPLAIRWYILSVESGRQPHPTLTDQDELIDFCVRSVFDALNETPKDILSVLYALDRSSTFDELAVLTDSPIDSLNLAVKELSAGSLVSQKPDPDDELISRVQITEAAQHFLRRVAPPPKANISGTLLREQEFKRSEERRRADESKRHLAPNVVRVRSSHDEPTAHLLRLALAQSRAGSVDRAQAYLTRARALNPEFWEVDRVEAFILSQNDQIEQASSLYRSALRKADHAGKAVISYYFAGHLAGRGHDVGAALPLAEVAHEYFQTADTAQLLGKINLWARNYEDSQVYLEWALENIVGRGRLRLIILTSLVDSWRRWAESILEDDRRPVEAAHKASAGFSQGIKELDSGAWDQRLAETLLESAKSFLRAIGELGIFPKEFNNDAVRILKGVKRHIVLFERCAAWHHFPGRVGSLYRLAGISGEISNLCEILVNVAKPKLGDASDVTSRGIVKAWRGTYGFISHPDHPSDVFFPGAVVQEDNGVKWDSLNPVGVHVVFEVDEHGKGDRPRANYVSPISVEE</sequence>
<reference evidence="2" key="1">
    <citation type="submission" date="2021-06" db="EMBL/GenBank/DDBJ databases">
        <title>Sequencing of actinobacteria type strains.</title>
        <authorList>
            <person name="Nguyen G.-S."/>
            <person name="Wentzel A."/>
        </authorList>
    </citation>
    <scope>NUCLEOTIDE SEQUENCE</scope>
    <source>
        <strain evidence="2">P38-E01</strain>
    </source>
</reference>
<dbReference type="EMBL" id="JAELVF020000001">
    <property type="protein sequence ID" value="MBU7597967.1"/>
    <property type="molecule type" value="Genomic_DNA"/>
</dbReference>
<dbReference type="SUPFAM" id="SSF50249">
    <property type="entry name" value="Nucleic acid-binding proteins"/>
    <property type="match status" value="1"/>
</dbReference>
<organism evidence="2 3">
    <name type="scientific">Streptomyces tardus</name>
    <dbReference type="NCBI Taxonomy" id="2780544"/>
    <lineage>
        <taxon>Bacteria</taxon>
        <taxon>Bacillati</taxon>
        <taxon>Actinomycetota</taxon>
        <taxon>Actinomycetes</taxon>
        <taxon>Kitasatosporales</taxon>
        <taxon>Streptomycetaceae</taxon>
        <taxon>Streptomyces</taxon>
    </lineage>
</organism>
<evidence type="ECO:0000313" key="2">
    <source>
        <dbReference type="EMBL" id="MBU7597967.1"/>
    </source>
</evidence>
<dbReference type="GO" id="GO:0043531">
    <property type="term" value="F:ADP binding"/>
    <property type="evidence" value="ECO:0007669"/>
    <property type="project" value="InterPro"/>
</dbReference>
<dbReference type="Pfam" id="PF00931">
    <property type="entry name" value="NB-ARC"/>
    <property type="match status" value="1"/>
</dbReference>
<feature type="domain" description="NB-ARC" evidence="1">
    <location>
        <begin position="151"/>
        <end position="312"/>
    </location>
</feature>
<dbReference type="InterPro" id="IPR027417">
    <property type="entry name" value="P-loop_NTPase"/>
</dbReference>
<dbReference type="InterPro" id="IPR011990">
    <property type="entry name" value="TPR-like_helical_dom_sf"/>
</dbReference>
<dbReference type="InterPro" id="IPR012340">
    <property type="entry name" value="NA-bd_OB-fold"/>
</dbReference>
<dbReference type="AlphaFoldDB" id="A0A949N5G4"/>